<reference evidence="1 2" key="1">
    <citation type="submission" date="2016-05" db="EMBL/GenBank/DDBJ databases">
        <title>Microbial solvent formation.</title>
        <authorList>
            <person name="Poehlein A."/>
            <person name="Montoya Solano J.D."/>
            <person name="Flitsch S."/>
            <person name="Krabben P."/>
            <person name="Duerre P."/>
            <person name="Daniel R."/>
        </authorList>
    </citation>
    <scope>NUCLEOTIDE SEQUENCE [LARGE SCALE GENOMIC DNA]</scope>
    <source>
        <strain evidence="1 2">DSM 53</strain>
    </source>
</reference>
<dbReference type="EMBL" id="LZZI01000054">
    <property type="protein sequence ID" value="OOM60286.1"/>
    <property type="molecule type" value="Genomic_DNA"/>
</dbReference>
<proteinExistence type="predicted"/>
<comment type="caution">
    <text evidence="1">The sequence shown here is derived from an EMBL/GenBank/DDBJ whole genome shotgun (WGS) entry which is preliminary data.</text>
</comment>
<evidence type="ECO:0000313" key="1">
    <source>
        <dbReference type="EMBL" id="OOM60286.1"/>
    </source>
</evidence>
<sequence length="118" mass="13371">MKKLWKLEQLGELKSKYAKEVLQSIEAVITVLNENYGGSESRHVDADLGGYVIIIDNKEEVKSIQSEILKDIIPEFTDEIKSDDGTKYYASLFLLSSDYAVTIYSNKELHELLLGKVL</sequence>
<protein>
    <submittedName>
        <fullName evidence="1">Uncharacterized protein</fullName>
    </submittedName>
</protein>
<accession>A0A1S8S479</accession>
<dbReference type="RefSeq" id="WP_077839438.1">
    <property type="nucleotide sequence ID" value="NZ_JABTAE010000001.1"/>
</dbReference>
<evidence type="ECO:0000313" key="2">
    <source>
        <dbReference type="Proteomes" id="UP000190973"/>
    </source>
</evidence>
<dbReference type="Proteomes" id="UP000190973">
    <property type="component" value="Unassembled WGS sequence"/>
</dbReference>
<organism evidence="1 2">
    <name type="scientific">Clostridium beijerinckii</name>
    <name type="common">Clostridium MP</name>
    <dbReference type="NCBI Taxonomy" id="1520"/>
    <lineage>
        <taxon>Bacteria</taxon>
        <taxon>Bacillati</taxon>
        <taxon>Bacillota</taxon>
        <taxon>Clostridia</taxon>
        <taxon>Eubacteriales</taxon>
        <taxon>Clostridiaceae</taxon>
        <taxon>Clostridium</taxon>
    </lineage>
</organism>
<gene>
    <name evidence="1" type="ORF">CLBCK_29850</name>
</gene>
<dbReference type="AlphaFoldDB" id="A0A1S8S479"/>
<name>A0A1S8S479_CLOBE</name>